<dbReference type="InterPro" id="IPR050922">
    <property type="entry name" value="LytR/CpsA/Psr_CW_biosynth"/>
</dbReference>
<proteinExistence type="inferred from homology"/>
<organism evidence="7 8">
    <name type="scientific">Halobacillus naozhouensis</name>
    <dbReference type="NCBI Taxonomy" id="554880"/>
    <lineage>
        <taxon>Bacteria</taxon>
        <taxon>Bacillati</taxon>
        <taxon>Bacillota</taxon>
        <taxon>Bacilli</taxon>
        <taxon>Bacillales</taxon>
        <taxon>Bacillaceae</taxon>
        <taxon>Halobacillus</taxon>
    </lineage>
</organism>
<keyword evidence="5" id="KW-0472">Membrane</keyword>
<keyword evidence="3" id="KW-0735">Signal-anchor</keyword>
<evidence type="ECO:0000313" key="8">
    <source>
        <dbReference type="Proteomes" id="UP001221597"/>
    </source>
</evidence>
<dbReference type="RefSeq" id="WP_283076279.1">
    <property type="nucleotide sequence ID" value="NZ_CP121671.1"/>
</dbReference>
<evidence type="ECO:0000256" key="1">
    <source>
        <dbReference type="ARBA" id="ARBA00006068"/>
    </source>
</evidence>
<dbReference type="EMBL" id="CP121671">
    <property type="protein sequence ID" value="WFT74278.1"/>
    <property type="molecule type" value="Genomic_DNA"/>
</dbReference>
<sequence>MKRSDIHKKKKKGKWWKIPLILIALLIVGGGGYLYTIYAGAKSTVDEEMHEKVASIDHEAAKKKISQQEPLNILLMGVDERKGDRGRSDALMVLSLDPANNRSQLISIPRDTRTTLVGDDPMAGTKDKINHAYAFGGTDMTINTVENFLDIEVNYYVKMNMQGLSEMVDAVGGITVNNSLNWYDTGYYKKGYHYEKGRITLNGPQTMGYVRMRYQDPNGDAGRNERQRKVIQAIIDKGASISSVSRIGDIMDVLGNNVKTNMSFSVMKDIMLNYRSAQQNMVTYQMTGTGTKINGTYYLRVSDQEVQEVHNMIKEYSS</sequence>
<evidence type="ECO:0000313" key="7">
    <source>
        <dbReference type="EMBL" id="WFT74278.1"/>
    </source>
</evidence>
<dbReference type="PANTHER" id="PTHR33392">
    <property type="entry name" value="POLYISOPRENYL-TEICHOIC ACID--PEPTIDOGLYCAN TEICHOIC ACID TRANSFERASE TAGU"/>
    <property type="match status" value="1"/>
</dbReference>
<keyword evidence="8" id="KW-1185">Reference proteome</keyword>
<dbReference type="Pfam" id="PF03816">
    <property type="entry name" value="LytR_cpsA_psr"/>
    <property type="match status" value="1"/>
</dbReference>
<accession>A0ABY8IVQ3</accession>
<protein>
    <submittedName>
        <fullName evidence="7">LCP family protein</fullName>
    </submittedName>
</protein>
<evidence type="ECO:0000256" key="4">
    <source>
        <dbReference type="ARBA" id="ARBA00022989"/>
    </source>
</evidence>
<feature type="domain" description="Cell envelope-related transcriptional attenuator" evidence="6">
    <location>
        <begin position="87"/>
        <end position="238"/>
    </location>
</feature>
<dbReference type="InterPro" id="IPR004474">
    <property type="entry name" value="LytR_CpsA_psr"/>
</dbReference>
<dbReference type="Gene3D" id="3.40.630.190">
    <property type="entry name" value="LCP protein"/>
    <property type="match status" value="1"/>
</dbReference>
<evidence type="ECO:0000256" key="2">
    <source>
        <dbReference type="ARBA" id="ARBA00022692"/>
    </source>
</evidence>
<gene>
    <name evidence="7" type="ORF">P9989_18250</name>
</gene>
<name>A0ABY8IVQ3_9BACI</name>
<comment type="similarity">
    <text evidence="1">Belongs to the LytR/CpsA/Psr (LCP) family.</text>
</comment>
<evidence type="ECO:0000256" key="5">
    <source>
        <dbReference type="SAM" id="Phobius"/>
    </source>
</evidence>
<keyword evidence="4 5" id="KW-1133">Transmembrane helix</keyword>
<reference evidence="7 8" key="1">
    <citation type="submission" date="2023-04" db="EMBL/GenBank/DDBJ databases">
        <title>Genome sequence of Halobacillus naozhouensis KACC 21980.</title>
        <authorList>
            <person name="Kim S."/>
            <person name="Heo J."/>
            <person name="Kwon S.-W."/>
        </authorList>
    </citation>
    <scope>NUCLEOTIDE SEQUENCE [LARGE SCALE GENOMIC DNA]</scope>
    <source>
        <strain evidence="7 8">KCTC 13234</strain>
    </source>
</reference>
<keyword evidence="2 5" id="KW-0812">Transmembrane</keyword>
<feature type="transmembrane region" description="Helical" evidence="5">
    <location>
        <begin position="20"/>
        <end position="41"/>
    </location>
</feature>
<evidence type="ECO:0000259" key="6">
    <source>
        <dbReference type="Pfam" id="PF03816"/>
    </source>
</evidence>
<dbReference type="NCBIfam" id="TIGR00350">
    <property type="entry name" value="lytR_cpsA_psr"/>
    <property type="match status" value="1"/>
</dbReference>
<evidence type="ECO:0000256" key="3">
    <source>
        <dbReference type="ARBA" id="ARBA00022968"/>
    </source>
</evidence>
<dbReference type="PANTHER" id="PTHR33392:SF6">
    <property type="entry name" value="POLYISOPRENYL-TEICHOIC ACID--PEPTIDOGLYCAN TEICHOIC ACID TRANSFERASE TAGU"/>
    <property type="match status" value="1"/>
</dbReference>
<dbReference type="Proteomes" id="UP001221597">
    <property type="component" value="Chromosome"/>
</dbReference>